<gene>
    <name evidence="4" type="ORF">MTIM_11670</name>
</gene>
<feature type="transmembrane region" description="Helical" evidence="2">
    <location>
        <begin position="199"/>
        <end position="218"/>
    </location>
</feature>
<comment type="caution">
    <text evidence="4">The sequence shown here is derived from an EMBL/GenBank/DDBJ whole genome shotgun (WGS) entry which is preliminary data.</text>
</comment>
<feature type="domain" description="TPM" evidence="3">
    <location>
        <begin position="73"/>
        <end position="190"/>
    </location>
</feature>
<keyword evidence="2" id="KW-0472">Membrane</keyword>
<evidence type="ECO:0000313" key="5">
    <source>
        <dbReference type="Proteomes" id="UP000465301"/>
    </source>
</evidence>
<dbReference type="Gene3D" id="3.10.310.50">
    <property type="match status" value="1"/>
</dbReference>
<feature type="compositionally biased region" description="Gly residues" evidence="1">
    <location>
        <begin position="675"/>
        <end position="691"/>
    </location>
</feature>
<organism evidence="4 5">
    <name type="scientific">Mycobacterium timonense</name>
    <dbReference type="NCBI Taxonomy" id="701043"/>
    <lineage>
        <taxon>Bacteria</taxon>
        <taxon>Bacillati</taxon>
        <taxon>Actinomycetota</taxon>
        <taxon>Actinomycetes</taxon>
        <taxon>Mycobacteriales</taxon>
        <taxon>Mycobacteriaceae</taxon>
        <taxon>Mycobacterium</taxon>
        <taxon>Mycobacterium avium complex (MAC)</taxon>
    </lineage>
</organism>
<evidence type="ECO:0000259" key="3">
    <source>
        <dbReference type="Pfam" id="PF04536"/>
    </source>
</evidence>
<dbReference type="EMBL" id="BLLA01000001">
    <property type="protein sequence ID" value="GFG95288.1"/>
    <property type="molecule type" value="Genomic_DNA"/>
</dbReference>
<evidence type="ECO:0000256" key="1">
    <source>
        <dbReference type="SAM" id="MobiDB-lite"/>
    </source>
</evidence>
<name>A0A7I9Z319_9MYCO</name>
<dbReference type="AlphaFoldDB" id="A0A7I9Z319"/>
<accession>A0A7I9Z319</accession>
<protein>
    <submittedName>
        <fullName evidence="4">UPF0603 protein</fullName>
    </submittedName>
</protein>
<sequence>MLVTDAQSARECLPKPGSTRGLLACVGHGYIGPMRTARLLATLATLLTVNLSGGLLVAASAGAQPPFRLADYVTDNAGALSDSGRSTVTAAVNKLYTDRHIRLWVVYVDDFSGQTPAAWAQRTVRASDLGGYDALLAVATTSRAYAFLVPSTVRSVNATQVDNLRRNKIEPALRSGDWSGAAVAAASGLDASPGSSGRVILLATLAGILAALAGLLLVMRHRGKRRRAAALAAARRVDPTDVNALAALPVQTLDDLSRALVVDVDNALRTSENELDLAIGEFGEARTRPFTSAVTNAKAALSQAFTVRQQLDDDTPETPAQRRELLTQVIVSAARADRELESQTEAFEKLRDLVINAPSRLDALTQRYVELTTRLAPAEQRLAALHHDFSAAALTSVSGNVTTAKERLAFADRNIGTARELAAHAVTGGQARLVDAVRAAESALGQARALLDAVDNAAGDIAHAIDRLPSAIADLTNDIARANELLQKKPTHTGDLVAARDAATTAVESARAGGSEDPLGAFGQLTKADAALNGLLATLAEEQATAERLRRSLEQALFTAQSRVRAVSDYIDTRRGSVGPDARTRLAEAKRHLQAAQDKGATNPNEAIAHANAAATLAAHAQSLANSDVQTMQRAYTRRGGSDMGAMLGGIIIGDLLSGGMRGGFGGWSPTSFGGAPGSSDGGFMGGGGRF</sequence>
<evidence type="ECO:0000256" key="2">
    <source>
        <dbReference type="SAM" id="Phobius"/>
    </source>
</evidence>
<keyword evidence="2" id="KW-0812">Transmembrane</keyword>
<evidence type="ECO:0000313" key="4">
    <source>
        <dbReference type="EMBL" id="GFG95288.1"/>
    </source>
</evidence>
<dbReference type="Proteomes" id="UP000465301">
    <property type="component" value="Unassembled WGS sequence"/>
</dbReference>
<keyword evidence="5" id="KW-1185">Reference proteome</keyword>
<reference evidence="4 5" key="1">
    <citation type="journal article" date="2019" name="Emerg. Microbes Infect.">
        <title>Comprehensive subspecies identification of 175 nontuberculous mycobacteria species based on 7547 genomic profiles.</title>
        <authorList>
            <person name="Matsumoto Y."/>
            <person name="Kinjo T."/>
            <person name="Motooka D."/>
            <person name="Nabeya D."/>
            <person name="Jung N."/>
            <person name="Uechi K."/>
            <person name="Horii T."/>
            <person name="Iida T."/>
            <person name="Fujita J."/>
            <person name="Nakamura S."/>
        </authorList>
    </citation>
    <scope>NUCLEOTIDE SEQUENCE [LARGE SCALE GENOMIC DNA]</scope>
    <source>
        <strain evidence="4 5">JCM 30726</strain>
    </source>
</reference>
<feature type="region of interest" description="Disordered" evidence="1">
    <location>
        <begin position="672"/>
        <end position="691"/>
    </location>
</feature>
<feature type="transmembrane region" description="Helical" evidence="2">
    <location>
        <begin position="39"/>
        <end position="63"/>
    </location>
</feature>
<dbReference type="InterPro" id="IPR007621">
    <property type="entry name" value="TPM_dom"/>
</dbReference>
<dbReference type="Pfam" id="PF04536">
    <property type="entry name" value="TPM_phosphatase"/>
    <property type="match status" value="1"/>
</dbReference>
<keyword evidence="2" id="KW-1133">Transmembrane helix</keyword>
<proteinExistence type="predicted"/>